<protein>
    <recommendedName>
        <fullName evidence="1">DUF5678 domain-containing protein</fullName>
    </recommendedName>
</protein>
<dbReference type="EMBL" id="LBYB01000006">
    <property type="protein sequence ID" value="KKR41803.1"/>
    <property type="molecule type" value="Genomic_DNA"/>
</dbReference>
<dbReference type="AlphaFoldDB" id="A0A0G0QNW1"/>
<sequence>MKASILLKYENKWIALSQDRCKVIDAAKTLDGLFKRLAKTKTKDVILHFVPPLNSYLSP</sequence>
<dbReference type="Pfam" id="PF18929">
    <property type="entry name" value="DUF5678"/>
    <property type="match status" value="1"/>
</dbReference>
<dbReference type="InterPro" id="IPR043734">
    <property type="entry name" value="DUF5678"/>
</dbReference>
<dbReference type="Proteomes" id="UP000034881">
    <property type="component" value="Unassembled WGS sequence"/>
</dbReference>
<comment type="caution">
    <text evidence="2">The sequence shown here is derived from an EMBL/GenBank/DDBJ whole genome shotgun (WGS) entry which is preliminary data.</text>
</comment>
<reference evidence="2 3" key="1">
    <citation type="journal article" date="2015" name="Nature">
        <title>rRNA introns, odd ribosomes, and small enigmatic genomes across a large radiation of phyla.</title>
        <authorList>
            <person name="Brown C.T."/>
            <person name="Hug L.A."/>
            <person name="Thomas B.C."/>
            <person name="Sharon I."/>
            <person name="Castelle C.J."/>
            <person name="Singh A."/>
            <person name="Wilkins M.J."/>
            <person name="Williams K.H."/>
            <person name="Banfield J.F."/>
        </authorList>
    </citation>
    <scope>NUCLEOTIDE SEQUENCE [LARGE SCALE GENOMIC DNA]</scope>
</reference>
<evidence type="ECO:0000313" key="3">
    <source>
        <dbReference type="Proteomes" id="UP000034881"/>
    </source>
</evidence>
<gene>
    <name evidence="2" type="ORF">UT77_C0006G0035</name>
</gene>
<accession>A0A0G0QNW1</accession>
<evidence type="ECO:0000259" key="1">
    <source>
        <dbReference type="Pfam" id="PF18929"/>
    </source>
</evidence>
<name>A0A0G0QNW1_9BACT</name>
<proteinExistence type="predicted"/>
<feature type="domain" description="DUF5678" evidence="1">
    <location>
        <begin position="7"/>
        <end position="52"/>
    </location>
</feature>
<evidence type="ECO:0000313" key="2">
    <source>
        <dbReference type="EMBL" id="KKR41803.1"/>
    </source>
</evidence>
<organism evidence="2 3">
    <name type="scientific">Candidatus Daviesbacteria bacterium GW2011_GWC2_40_12</name>
    <dbReference type="NCBI Taxonomy" id="1618431"/>
    <lineage>
        <taxon>Bacteria</taxon>
        <taxon>Candidatus Daviesiibacteriota</taxon>
    </lineage>
</organism>